<dbReference type="EMBL" id="ML170170">
    <property type="protein sequence ID" value="TDL23495.1"/>
    <property type="molecule type" value="Genomic_DNA"/>
</dbReference>
<dbReference type="OrthoDB" id="7464992at2759"/>
<dbReference type="InterPro" id="IPR051156">
    <property type="entry name" value="Mito/Outer_Membr_Metalloprot"/>
</dbReference>
<comment type="cofactor">
    <cofactor evidence="6">
        <name>Zn(2+)</name>
        <dbReference type="ChEBI" id="CHEBI:29105"/>
    </cofactor>
    <text evidence="6">Binds 1 zinc ion per subunit.</text>
</comment>
<keyword evidence="3 6" id="KW-0378">Hydrolase</keyword>
<keyword evidence="4 6" id="KW-0862">Zinc</keyword>
<evidence type="ECO:0000256" key="6">
    <source>
        <dbReference type="RuleBase" id="RU003983"/>
    </source>
</evidence>
<proteinExistence type="inferred from homology"/>
<keyword evidence="5 6" id="KW-0482">Metalloprotease</keyword>
<dbReference type="VEuPathDB" id="FungiDB:BD410DRAFT_721207"/>
<dbReference type="Gene3D" id="3.30.2010.10">
    <property type="entry name" value="Metalloproteases ('zincins'), catalytic domain"/>
    <property type="match status" value="1"/>
</dbReference>
<keyword evidence="9" id="KW-1185">Reference proteome</keyword>
<evidence type="ECO:0000313" key="9">
    <source>
        <dbReference type="Proteomes" id="UP000294933"/>
    </source>
</evidence>
<reference evidence="8 9" key="1">
    <citation type="submission" date="2018-06" db="EMBL/GenBank/DDBJ databases">
        <title>A transcriptomic atlas of mushroom development highlights an independent origin of complex multicellularity.</title>
        <authorList>
            <consortium name="DOE Joint Genome Institute"/>
            <person name="Krizsan K."/>
            <person name="Almasi E."/>
            <person name="Merenyi Z."/>
            <person name="Sahu N."/>
            <person name="Viragh M."/>
            <person name="Koszo T."/>
            <person name="Mondo S."/>
            <person name="Kiss B."/>
            <person name="Balint B."/>
            <person name="Kues U."/>
            <person name="Barry K."/>
            <person name="Hegedus J.C."/>
            <person name="Henrissat B."/>
            <person name="Johnson J."/>
            <person name="Lipzen A."/>
            <person name="Ohm R."/>
            <person name="Nagy I."/>
            <person name="Pangilinan J."/>
            <person name="Yan J."/>
            <person name="Xiong Y."/>
            <person name="Grigoriev I.V."/>
            <person name="Hibbett D.S."/>
            <person name="Nagy L.G."/>
        </authorList>
    </citation>
    <scope>NUCLEOTIDE SEQUENCE [LARGE SCALE GENOMIC DNA]</scope>
    <source>
        <strain evidence="8 9">SZMC22713</strain>
    </source>
</reference>
<evidence type="ECO:0000259" key="7">
    <source>
        <dbReference type="Pfam" id="PF01435"/>
    </source>
</evidence>
<dbReference type="Proteomes" id="UP000294933">
    <property type="component" value="Unassembled WGS sequence"/>
</dbReference>
<evidence type="ECO:0000256" key="5">
    <source>
        <dbReference type="ARBA" id="ARBA00023049"/>
    </source>
</evidence>
<keyword evidence="1 6" id="KW-0645">Protease</keyword>
<dbReference type="STRING" id="50990.A0A4Y7Q7U1"/>
<gene>
    <name evidence="8" type="ORF">BD410DRAFT_721207</name>
</gene>
<evidence type="ECO:0000313" key="8">
    <source>
        <dbReference type="EMBL" id="TDL23495.1"/>
    </source>
</evidence>
<comment type="similarity">
    <text evidence="6">Belongs to the peptidase M48 family.</text>
</comment>
<organism evidence="8 9">
    <name type="scientific">Rickenella mellea</name>
    <dbReference type="NCBI Taxonomy" id="50990"/>
    <lineage>
        <taxon>Eukaryota</taxon>
        <taxon>Fungi</taxon>
        <taxon>Dikarya</taxon>
        <taxon>Basidiomycota</taxon>
        <taxon>Agaricomycotina</taxon>
        <taxon>Agaricomycetes</taxon>
        <taxon>Hymenochaetales</taxon>
        <taxon>Rickenellaceae</taxon>
        <taxon>Rickenella</taxon>
    </lineage>
</organism>
<evidence type="ECO:0000256" key="3">
    <source>
        <dbReference type="ARBA" id="ARBA00022801"/>
    </source>
</evidence>
<dbReference type="PANTHER" id="PTHR22726">
    <property type="entry name" value="METALLOENDOPEPTIDASE OMA1"/>
    <property type="match status" value="1"/>
</dbReference>
<protein>
    <recommendedName>
        <fullName evidence="7">Peptidase M48 domain-containing protein</fullName>
    </recommendedName>
</protein>
<dbReference type="Pfam" id="PF01435">
    <property type="entry name" value="Peptidase_M48"/>
    <property type="match status" value="1"/>
</dbReference>
<sequence>MLTTKPQFVRGIGRISNGFQQRCKSSCVNIAPRHILREVQCNTRYVSQSRHAGLRHISTPPSRSARYVRFSVDPNEPLNVRKWDTGTKIVMVAVTGGVVYYIAHLEKVPETGRWRFMDVNPRIEATLAKQAHAELLNEFKGKILPPNHQVTLYVREIVSRLLDANNLGHLADEAPVVSPRGIDSEDAWDPDTSADSRVNSAVENPRQWNLLVVHDPKIVNAMASYGNIIVFTGILPVCQDEKGLAGVLGHEIAHVVARHGSERYSSVKVLMALAFFLEFLGLDFNLSRIATSLLLELPNSRKQELEADLIGLRLSAKACFDPRGAPEMFLRLAQLEKGKGRLNVNFLYTHPTSESRVKFLMDMLPEAYAIQAASPLCTNTQAHFQAFSDVARTGFGGSNNGDERPSVDKWA</sequence>
<dbReference type="AlphaFoldDB" id="A0A4Y7Q7U1"/>
<dbReference type="GO" id="GO:0046872">
    <property type="term" value="F:metal ion binding"/>
    <property type="evidence" value="ECO:0007669"/>
    <property type="project" value="UniProtKB-KW"/>
</dbReference>
<evidence type="ECO:0000256" key="4">
    <source>
        <dbReference type="ARBA" id="ARBA00022833"/>
    </source>
</evidence>
<evidence type="ECO:0000256" key="1">
    <source>
        <dbReference type="ARBA" id="ARBA00022670"/>
    </source>
</evidence>
<dbReference type="GO" id="GO:0006515">
    <property type="term" value="P:protein quality control for misfolded or incompletely synthesized proteins"/>
    <property type="evidence" value="ECO:0007669"/>
    <property type="project" value="TreeGrafter"/>
</dbReference>
<dbReference type="GO" id="GO:0005743">
    <property type="term" value="C:mitochondrial inner membrane"/>
    <property type="evidence" value="ECO:0007669"/>
    <property type="project" value="TreeGrafter"/>
</dbReference>
<dbReference type="GO" id="GO:0004222">
    <property type="term" value="F:metalloendopeptidase activity"/>
    <property type="evidence" value="ECO:0007669"/>
    <property type="project" value="InterPro"/>
</dbReference>
<evidence type="ECO:0000256" key="2">
    <source>
        <dbReference type="ARBA" id="ARBA00022723"/>
    </source>
</evidence>
<dbReference type="CDD" id="cd07331">
    <property type="entry name" value="M48C_Oma1_like"/>
    <property type="match status" value="1"/>
</dbReference>
<dbReference type="GO" id="GO:0034982">
    <property type="term" value="P:mitochondrial protein processing"/>
    <property type="evidence" value="ECO:0007669"/>
    <property type="project" value="TreeGrafter"/>
</dbReference>
<name>A0A4Y7Q7U1_9AGAM</name>
<dbReference type="PANTHER" id="PTHR22726:SF1">
    <property type="entry name" value="METALLOENDOPEPTIDASE OMA1, MITOCHONDRIAL"/>
    <property type="match status" value="1"/>
</dbReference>
<accession>A0A4Y7Q7U1</accession>
<feature type="domain" description="Peptidase M48" evidence="7">
    <location>
        <begin position="202"/>
        <end position="361"/>
    </location>
</feature>
<dbReference type="InterPro" id="IPR001915">
    <property type="entry name" value="Peptidase_M48"/>
</dbReference>
<keyword evidence="2" id="KW-0479">Metal-binding</keyword>